<dbReference type="AlphaFoldDB" id="A0AAD7GNB6"/>
<organism evidence="1 2">
    <name type="scientific">Mycena rosella</name>
    <name type="common">Pink bonnet</name>
    <name type="synonym">Agaricus rosellus</name>
    <dbReference type="NCBI Taxonomy" id="1033263"/>
    <lineage>
        <taxon>Eukaryota</taxon>
        <taxon>Fungi</taxon>
        <taxon>Dikarya</taxon>
        <taxon>Basidiomycota</taxon>
        <taxon>Agaricomycotina</taxon>
        <taxon>Agaricomycetes</taxon>
        <taxon>Agaricomycetidae</taxon>
        <taxon>Agaricales</taxon>
        <taxon>Marasmiineae</taxon>
        <taxon>Mycenaceae</taxon>
        <taxon>Mycena</taxon>
    </lineage>
</organism>
<comment type="caution">
    <text evidence="1">The sequence shown here is derived from an EMBL/GenBank/DDBJ whole genome shotgun (WGS) entry which is preliminary data.</text>
</comment>
<name>A0AAD7GNB6_MYCRO</name>
<evidence type="ECO:0000313" key="1">
    <source>
        <dbReference type="EMBL" id="KAJ7695908.1"/>
    </source>
</evidence>
<gene>
    <name evidence="1" type="ORF">B0H17DRAFT_929856</name>
</gene>
<protein>
    <submittedName>
        <fullName evidence="1">Uncharacterized protein</fullName>
    </submittedName>
</protein>
<feature type="non-terminal residue" evidence="1">
    <location>
        <position position="217"/>
    </location>
</feature>
<dbReference type="Proteomes" id="UP001221757">
    <property type="component" value="Unassembled WGS sequence"/>
</dbReference>
<reference evidence="1" key="1">
    <citation type="submission" date="2023-03" db="EMBL/GenBank/DDBJ databases">
        <title>Massive genome expansion in bonnet fungi (Mycena s.s.) driven by repeated elements and novel gene families across ecological guilds.</title>
        <authorList>
            <consortium name="Lawrence Berkeley National Laboratory"/>
            <person name="Harder C.B."/>
            <person name="Miyauchi S."/>
            <person name="Viragh M."/>
            <person name="Kuo A."/>
            <person name="Thoen E."/>
            <person name="Andreopoulos B."/>
            <person name="Lu D."/>
            <person name="Skrede I."/>
            <person name="Drula E."/>
            <person name="Henrissat B."/>
            <person name="Morin E."/>
            <person name="Kohler A."/>
            <person name="Barry K."/>
            <person name="LaButti K."/>
            <person name="Morin E."/>
            <person name="Salamov A."/>
            <person name="Lipzen A."/>
            <person name="Mereny Z."/>
            <person name="Hegedus B."/>
            <person name="Baldrian P."/>
            <person name="Stursova M."/>
            <person name="Weitz H."/>
            <person name="Taylor A."/>
            <person name="Grigoriev I.V."/>
            <person name="Nagy L.G."/>
            <person name="Martin F."/>
            <person name="Kauserud H."/>
        </authorList>
    </citation>
    <scope>NUCLEOTIDE SEQUENCE</scope>
    <source>
        <strain evidence="1">CBHHK067</strain>
    </source>
</reference>
<accession>A0AAD7GNB6</accession>
<proteinExistence type="predicted"/>
<evidence type="ECO:0000313" key="2">
    <source>
        <dbReference type="Proteomes" id="UP001221757"/>
    </source>
</evidence>
<sequence>VPTFGQAVIRRFDANASAMKKMAARNYEDLLQCAIPVFEGLLPEPHNGNILRLLFTFAEWHALAKLRLHTTPFLSRLKDSTAELGSKLRHFVAHTCSDFDTRELPKDEAAKGRRKARSKKTKKITATPLRQKCGAPAKKTVMNLLTYKLHSLGDYLPTILWFSTSDSYSTQTVSDLNLLSGAFSPSPGGAGAPARQTLLCPHEQKHCCPTNDSTRTA</sequence>
<keyword evidence="2" id="KW-1185">Reference proteome</keyword>
<dbReference type="EMBL" id="JARKIE010000036">
    <property type="protein sequence ID" value="KAJ7695908.1"/>
    <property type="molecule type" value="Genomic_DNA"/>
</dbReference>